<organism evidence="2 3">
    <name type="scientific">Myriangium duriaei CBS 260.36</name>
    <dbReference type="NCBI Taxonomy" id="1168546"/>
    <lineage>
        <taxon>Eukaryota</taxon>
        <taxon>Fungi</taxon>
        <taxon>Dikarya</taxon>
        <taxon>Ascomycota</taxon>
        <taxon>Pezizomycotina</taxon>
        <taxon>Dothideomycetes</taxon>
        <taxon>Dothideomycetidae</taxon>
        <taxon>Myriangiales</taxon>
        <taxon>Myriangiaceae</taxon>
        <taxon>Myriangium</taxon>
    </lineage>
</organism>
<gene>
    <name evidence="2" type="ORF">K461DRAFT_316047</name>
</gene>
<dbReference type="InterPro" id="IPR021765">
    <property type="entry name" value="UstYa-like"/>
</dbReference>
<proteinExistence type="inferred from homology"/>
<evidence type="ECO:0000313" key="3">
    <source>
        <dbReference type="Proteomes" id="UP000799439"/>
    </source>
</evidence>
<evidence type="ECO:0000313" key="2">
    <source>
        <dbReference type="EMBL" id="KAF2149149.1"/>
    </source>
</evidence>
<comment type="caution">
    <text evidence="2">The sequence shown here is derived from an EMBL/GenBank/DDBJ whole genome shotgun (WGS) entry which is preliminary data.</text>
</comment>
<name>A0A9P4IYG9_9PEZI</name>
<dbReference type="Proteomes" id="UP000799439">
    <property type="component" value="Unassembled WGS sequence"/>
</dbReference>
<dbReference type="EMBL" id="ML996092">
    <property type="protein sequence ID" value="KAF2149149.1"/>
    <property type="molecule type" value="Genomic_DNA"/>
</dbReference>
<dbReference type="AlphaFoldDB" id="A0A9P4IYG9"/>
<reference evidence="2" key="1">
    <citation type="journal article" date="2020" name="Stud. Mycol.">
        <title>101 Dothideomycetes genomes: a test case for predicting lifestyles and emergence of pathogens.</title>
        <authorList>
            <person name="Haridas S."/>
            <person name="Albert R."/>
            <person name="Binder M."/>
            <person name="Bloem J."/>
            <person name="Labutti K."/>
            <person name="Salamov A."/>
            <person name="Andreopoulos B."/>
            <person name="Baker S."/>
            <person name="Barry K."/>
            <person name="Bills G."/>
            <person name="Bluhm B."/>
            <person name="Cannon C."/>
            <person name="Castanera R."/>
            <person name="Culley D."/>
            <person name="Daum C."/>
            <person name="Ezra D."/>
            <person name="Gonzalez J."/>
            <person name="Henrissat B."/>
            <person name="Kuo A."/>
            <person name="Liang C."/>
            <person name="Lipzen A."/>
            <person name="Lutzoni F."/>
            <person name="Magnuson J."/>
            <person name="Mondo S."/>
            <person name="Nolan M."/>
            <person name="Ohm R."/>
            <person name="Pangilinan J."/>
            <person name="Park H.-J."/>
            <person name="Ramirez L."/>
            <person name="Alfaro M."/>
            <person name="Sun H."/>
            <person name="Tritt A."/>
            <person name="Yoshinaga Y."/>
            <person name="Zwiers L.-H."/>
            <person name="Turgeon B."/>
            <person name="Goodwin S."/>
            <person name="Spatafora J."/>
            <person name="Crous P."/>
            <person name="Grigoriev I."/>
        </authorList>
    </citation>
    <scope>NUCLEOTIDE SEQUENCE</scope>
    <source>
        <strain evidence="2">CBS 260.36</strain>
    </source>
</reference>
<accession>A0A9P4IYG9</accession>
<comment type="similarity">
    <text evidence="1">Belongs to the ustYa family.</text>
</comment>
<dbReference type="GO" id="GO:0043386">
    <property type="term" value="P:mycotoxin biosynthetic process"/>
    <property type="evidence" value="ECO:0007669"/>
    <property type="project" value="InterPro"/>
</dbReference>
<dbReference type="PANTHER" id="PTHR33365">
    <property type="entry name" value="YALI0B05434P"/>
    <property type="match status" value="1"/>
</dbReference>
<dbReference type="PANTHER" id="PTHR33365:SF6">
    <property type="entry name" value="OXIDASE USTYA"/>
    <property type="match status" value="1"/>
</dbReference>
<evidence type="ECO:0000256" key="1">
    <source>
        <dbReference type="ARBA" id="ARBA00035112"/>
    </source>
</evidence>
<dbReference type="OrthoDB" id="3687641at2759"/>
<keyword evidence="3" id="KW-1185">Reference proteome</keyword>
<protein>
    <submittedName>
        <fullName evidence="2">Uncharacterized protein</fullName>
    </submittedName>
</protein>
<dbReference type="Pfam" id="PF11807">
    <property type="entry name" value="UstYa"/>
    <property type="match status" value="1"/>
</dbReference>
<sequence length="326" mass="37036">MISTVVTKWYLNNKALIYELTLFAGDISSRRIQRPTSTVTMGSESRYTTIAHSAADRCVHCDDNYQDIAPLQRKRSSSVVWKALCFLLLGLNAVLLYRQYHHTAEVHHDGHPGEPHRVVRRRPVLIRLHPAATQQSVTRTGWTGGPYVSTNRTVQDAAWSDAKMQPFHGFVALSDEYSKRLGLPESWRWPWDKSKGMYQLAASHAMHCVLVLRKHVNQLQDGIAAEHQSYSYPHILHCLDALRETVMCDADPQPLEFSYVDDGTGGRRTLLGASTTRSCRSWEDMLDWANSNSACYRPEVEHSLEGDTLNYYKFCPDGSQPWAKDS</sequence>